<name>A0ABX0VVP7_9RHOB</name>
<evidence type="ECO:0000313" key="1">
    <source>
        <dbReference type="EMBL" id="NIY71297.1"/>
    </source>
</evidence>
<comment type="caution">
    <text evidence="1">The sequence shown here is derived from an EMBL/GenBank/DDBJ whole genome shotgun (WGS) entry which is preliminary data.</text>
</comment>
<dbReference type="Gene3D" id="3.30.420.300">
    <property type="entry name" value="2-keto-3-deoxy-galactonokinase, substrate binding domain"/>
    <property type="match status" value="1"/>
</dbReference>
<dbReference type="CDD" id="cd24012">
    <property type="entry name" value="ASKHA_NBD_KDGal-kinase"/>
    <property type="match status" value="1"/>
</dbReference>
<dbReference type="Proteomes" id="UP000709466">
    <property type="component" value="Unassembled WGS sequence"/>
</dbReference>
<dbReference type="InterPro" id="IPR007729">
    <property type="entry name" value="DGOK"/>
</dbReference>
<dbReference type="RefSeq" id="WP_167636175.1">
    <property type="nucleotide sequence ID" value="NZ_JAATOP010000001.1"/>
</dbReference>
<keyword evidence="2" id="KW-1185">Reference proteome</keyword>
<dbReference type="EMBL" id="JAATOP010000001">
    <property type="protein sequence ID" value="NIY71297.1"/>
    <property type="molecule type" value="Genomic_DNA"/>
</dbReference>
<accession>A0ABX0VVP7</accession>
<evidence type="ECO:0000313" key="2">
    <source>
        <dbReference type="Proteomes" id="UP000709466"/>
    </source>
</evidence>
<sequence length="288" mass="30165">MSQVAWIAADWGTSNLRVWGLGANGKVIETARSDQGMGKLTPDQYEGVLNGLVAGWTDGPTDVLICGMAGAKQGWKEAPYLSVPCAPAGADAVSVQTSGALNVRILPGLCQIDPPDVMRGEETQIAGFLASRPDFAGTICLPGTHSKWVQIADGQVRSFRTKMTGELFNLLSEQSVLRHGMSDDWDDGAFTDGLKQSHDALNALFTVRSTGLLDPSKAAGARSYLSGLLIGAELQGVDTAVPVVLIGDGKLSALYATVLEQFGATSEIVDGEGLVLEGLKAAYAELKG</sequence>
<gene>
    <name evidence="1" type="ORF">HCZ30_02475</name>
</gene>
<dbReference type="InterPro" id="IPR042258">
    <property type="entry name" value="DGOK_N"/>
</dbReference>
<organism evidence="1 2">
    <name type="scientific">Marivivens donghaensis</name>
    <dbReference type="NCBI Taxonomy" id="1699413"/>
    <lineage>
        <taxon>Bacteria</taxon>
        <taxon>Pseudomonadati</taxon>
        <taxon>Pseudomonadota</taxon>
        <taxon>Alphaproteobacteria</taxon>
        <taxon>Rhodobacterales</taxon>
        <taxon>Paracoccaceae</taxon>
        <taxon>Marivivens group</taxon>
        <taxon>Marivivens</taxon>
    </lineage>
</organism>
<dbReference type="InterPro" id="IPR042257">
    <property type="entry name" value="DGOK_C"/>
</dbReference>
<dbReference type="Pfam" id="PF05035">
    <property type="entry name" value="DGOK"/>
    <property type="match status" value="1"/>
</dbReference>
<proteinExistence type="predicted"/>
<reference evidence="1 2" key="1">
    <citation type="submission" date="2020-03" db="EMBL/GenBank/DDBJ databases">
        <title>Bacterial isolates of synthetic phycosphere.</title>
        <authorList>
            <person name="Fu H."/>
            <person name="Moran M.A."/>
        </authorList>
    </citation>
    <scope>NUCLEOTIDE SEQUENCE [LARGE SCALE GENOMIC DNA]</scope>
    <source>
        <strain evidence="1 2">HF1</strain>
    </source>
</reference>
<protein>
    <submittedName>
        <fullName evidence="1">2-dehydro-3-deoxygalactonokinase</fullName>
    </submittedName>
</protein>
<dbReference type="Gene3D" id="3.30.420.310">
    <property type="entry name" value="2-keto-3-deoxy-galactonokinase, C-terminal domain"/>
    <property type="match status" value="1"/>
</dbReference>